<accession>A0A314YE72</accession>
<protein>
    <submittedName>
        <fullName evidence="2">Uncharacterized protein</fullName>
    </submittedName>
</protein>
<dbReference type="EMBL" id="PJQY01001050">
    <property type="protein sequence ID" value="PQQ05712.1"/>
    <property type="molecule type" value="Genomic_DNA"/>
</dbReference>
<proteinExistence type="predicted"/>
<dbReference type="AlphaFoldDB" id="A0A314YE72"/>
<keyword evidence="3" id="KW-1185">Reference proteome</keyword>
<evidence type="ECO:0000313" key="2">
    <source>
        <dbReference type="EMBL" id="PQQ05712.1"/>
    </source>
</evidence>
<feature type="chain" id="PRO_5016303005" evidence="1">
    <location>
        <begin position="26"/>
        <end position="130"/>
    </location>
</feature>
<organism evidence="2 3">
    <name type="scientific">Prunus yedoensis var. nudiflora</name>
    <dbReference type="NCBI Taxonomy" id="2094558"/>
    <lineage>
        <taxon>Eukaryota</taxon>
        <taxon>Viridiplantae</taxon>
        <taxon>Streptophyta</taxon>
        <taxon>Embryophyta</taxon>
        <taxon>Tracheophyta</taxon>
        <taxon>Spermatophyta</taxon>
        <taxon>Magnoliopsida</taxon>
        <taxon>eudicotyledons</taxon>
        <taxon>Gunneridae</taxon>
        <taxon>Pentapetalae</taxon>
        <taxon>rosids</taxon>
        <taxon>fabids</taxon>
        <taxon>Rosales</taxon>
        <taxon>Rosaceae</taxon>
        <taxon>Amygdaloideae</taxon>
        <taxon>Amygdaleae</taxon>
        <taxon>Prunus</taxon>
    </lineage>
</organism>
<sequence length="130" mass="15364">MEAKRVRAIVIVSLVLGLLIGQSTASKFKDCYKRGQRRHPTRELHRRATVVTRDLHLRSPQRCFSLKYLLKRLHSVKRYAHVATPLEDPINPSKWKEEHRKMMDEFEKVKQQLVEYEIKSRPISHKPGIL</sequence>
<comment type="caution">
    <text evidence="2">The sequence shown here is derived from an EMBL/GenBank/DDBJ whole genome shotgun (WGS) entry which is preliminary data.</text>
</comment>
<evidence type="ECO:0000313" key="3">
    <source>
        <dbReference type="Proteomes" id="UP000250321"/>
    </source>
</evidence>
<keyword evidence="1" id="KW-0732">Signal</keyword>
<dbReference type="Proteomes" id="UP000250321">
    <property type="component" value="Unassembled WGS sequence"/>
</dbReference>
<name>A0A314YE72_PRUYE</name>
<reference evidence="2 3" key="1">
    <citation type="submission" date="2018-02" db="EMBL/GenBank/DDBJ databases">
        <title>Draft genome of wild Prunus yedoensis var. nudiflora.</title>
        <authorList>
            <person name="Baek S."/>
            <person name="Kim J.-H."/>
            <person name="Choi K."/>
            <person name="Kim G.-B."/>
            <person name="Cho A."/>
            <person name="Jang H."/>
            <person name="Shin C.-H."/>
            <person name="Yu H.-J."/>
            <person name="Mun J.-H."/>
        </authorList>
    </citation>
    <scope>NUCLEOTIDE SEQUENCE [LARGE SCALE GENOMIC DNA]</scope>
    <source>
        <strain evidence="3">cv. Jeju island</strain>
        <tissue evidence="2">Leaf</tissue>
    </source>
</reference>
<evidence type="ECO:0000256" key="1">
    <source>
        <dbReference type="SAM" id="SignalP"/>
    </source>
</evidence>
<gene>
    <name evidence="2" type="ORF">Pyn_09030</name>
</gene>
<feature type="signal peptide" evidence="1">
    <location>
        <begin position="1"/>
        <end position="25"/>
    </location>
</feature>